<evidence type="ECO:0000313" key="9">
    <source>
        <dbReference type="EMBL" id="JAB63196.1"/>
    </source>
</evidence>
<keyword evidence="4" id="KW-0540">Nuclease</keyword>
<evidence type="ECO:0000256" key="5">
    <source>
        <dbReference type="ARBA" id="ARBA00022723"/>
    </source>
</evidence>
<comment type="cofactor">
    <cofactor evidence="1">
        <name>a divalent metal cation</name>
        <dbReference type="ChEBI" id="CHEBI:60240"/>
    </cofactor>
</comment>
<feature type="domain" description="DDE Tnp4" evidence="8">
    <location>
        <begin position="182"/>
        <end position="347"/>
    </location>
</feature>
<dbReference type="AlphaFoldDB" id="V5I856"/>
<dbReference type="PANTHER" id="PTHR22930">
    <property type="match status" value="1"/>
</dbReference>
<evidence type="ECO:0000256" key="4">
    <source>
        <dbReference type="ARBA" id="ARBA00022722"/>
    </source>
</evidence>
<dbReference type="GO" id="GO:0005634">
    <property type="term" value="C:nucleus"/>
    <property type="evidence" value="ECO:0007669"/>
    <property type="project" value="UniProtKB-SubCell"/>
</dbReference>
<accession>V5I856</accession>
<keyword evidence="6" id="KW-0378">Hydrolase</keyword>
<keyword evidence="7" id="KW-0539">Nucleus</keyword>
<dbReference type="GO" id="GO:0004518">
    <property type="term" value="F:nuclease activity"/>
    <property type="evidence" value="ECO:0007669"/>
    <property type="project" value="UniProtKB-KW"/>
</dbReference>
<organism evidence="9">
    <name type="scientific">Anoplophora glabripennis</name>
    <name type="common">Asian longhorn beetle</name>
    <name type="synonym">Anoplophora nobilis</name>
    <dbReference type="NCBI Taxonomy" id="217634"/>
    <lineage>
        <taxon>Eukaryota</taxon>
        <taxon>Metazoa</taxon>
        <taxon>Ecdysozoa</taxon>
        <taxon>Arthropoda</taxon>
        <taxon>Hexapoda</taxon>
        <taxon>Insecta</taxon>
        <taxon>Pterygota</taxon>
        <taxon>Neoptera</taxon>
        <taxon>Endopterygota</taxon>
        <taxon>Coleoptera</taxon>
        <taxon>Polyphaga</taxon>
        <taxon>Cucujiformia</taxon>
        <taxon>Chrysomeloidea</taxon>
        <taxon>Cerambycidae</taxon>
        <taxon>Lamiinae</taxon>
        <taxon>Lamiini</taxon>
        <taxon>Anoplophora</taxon>
    </lineage>
</organism>
<reference evidence="9" key="1">
    <citation type="submission" date="2013-07" db="EMBL/GenBank/DDBJ databases">
        <title>Midgut Transcriptome Profiling of Anoplphora glabripennis, a Lignocellulose Degrading, Wood-Boring Cerambycid.</title>
        <authorList>
            <person name="Scully E.D."/>
            <person name="Hoover K."/>
            <person name="Carlson J.E."/>
            <person name="Tien M."/>
            <person name="Geib S.M."/>
        </authorList>
    </citation>
    <scope>NUCLEOTIDE SEQUENCE</scope>
</reference>
<dbReference type="PANTHER" id="PTHR22930:SF269">
    <property type="entry name" value="NUCLEASE HARBI1-LIKE PROTEIN"/>
    <property type="match status" value="1"/>
</dbReference>
<comment type="subcellular location">
    <subcellularLocation>
        <location evidence="2">Nucleus</location>
    </subcellularLocation>
</comment>
<protein>
    <submittedName>
        <fullName evidence="9">Putative nuclease HARBI1</fullName>
    </submittedName>
</protein>
<dbReference type="GO" id="GO:0046872">
    <property type="term" value="F:metal ion binding"/>
    <property type="evidence" value="ECO:0007669"/>
    <property type="project" value="UniProtKB-KW"/>
</dbReference>
<evidence type="ECO:0000256" key="6">
    <source>
        <dbReference type="ARBA" id="ARBA00022801"/>
    </source>
</evidence>
<evidence type="ECO:0000256" key="3">
    <source>
        <dbReference type="ARBA" id="ARBA00006958"/>
    </source>
</evidence>
<keyword evidence="5" id="KW-0479">Metal-binding</keyword>
<evidence type="ECO:0000256" key="1">
    <source>
        <dbReference type="ARBA" id="ARBA00001968"/>
    </source>
</evidence>
<evidence type="ECO:0000256" key="7">
    <source>
        <dbReference type="ARBA" id="ARBA00023242"/>
    </source>
</evidence>
<evidence type="ECO:0000256" key="2">
    <source>
        <dbReference type="ARBA" id="ARBA00004123"/>
    </source>
</evidence>
<dbReference type="InterPro" id="IPR027806">
    <property type="entry name" value="HARBI1_dom"/>
</dbReference>
<dbReference type="EMBL" id="GALX01005270">
    <property type="protein sequence ID" value="JAB63196.1"/>
    <property type="molecule type" value="Transcribed_RNA"/>
</dbReference>
<dbReference type="GO" id="GO:0016787">
    <property type="term" value="F:hydrolase activity"/>
    <property type="evidence" value="ECO:0007669"/>
    <property type="project" value="UniProtKB-KW"/>
</dbReference>
<proteinExistence type="inferred from homology"/>
<sequence>MVFSRSMTMASKDDADALALLGLLLVVNGRVKNKKKREKWCKDWLLKRRNYSHINLLNELRFEPKDFKNYLRMDEKTYLKLLSMVAPLITKKNTVMRSCISPHQRLAVTLRFLATGRSYEDMKYSSVISPQALGKIIPETCAALYKVLCKEYLKFPKSQEEWKEISQLFEERWNFPHCLGAIDGKHIDIIPPAESGSEFFNYKGRHSMVLLGIVNAKYQFILADFGTNGRISDGGVLQNTKFFEMLNKGELHIPSEERVKESARNLPYVFVADDAFALRTDMIKPFRQADLTSQEKRIFNYRLSRARRIVENAFGILASRFRIFHTQINVEPENIVKIVMAAVVLHNFLIQHSPRSYAPQECVHQENTVDGSIITYGYNPLNSNMENLEQRNPGNINDTAKNVRVNFMHYFCREGRVPWQNNFIV</sequence>
<gene>
    <name evidence="9" type="primary">HARB1</name>
</gene>
<evidence type="ECO:0000259" key="8">
    <source>
        <dbReference type="Pfam" id="PF13359"/>
    </source>
</evidence>
<dbReference type="Pfam" id="PF13359">
    <property type="entry name" value="DDE_Tnp_4"/>
    <property type="match status" value="1"/>
</dbReference>
<dbReference type="InterPro" id="IPR045249">
    <property type="entry name" value="HARBI1-like"/>
</dbReference>
<comment type="similarity">
    <text evidence="3">Belongs to the HARBI1 family.</text>
</comment>
<name>V5I856_ANOGL</name>